<dbReference type="PANTHER" id="PTHR47359">
    <property type="entry name" value="PEPTIDOGLYCAN DL-ENDOPEPTIDASE CWLO"/>
    <property type="match status" value="1"/>
</dbReference>
<evidence type="ECO:0000256" key="4">
    <source>
        <dbReference type="ARBA" id="ARBA00022807"/>
    </source>
</evidence>
<reference evidence="7" key="1">
    <citation type="submission" date="2016-02" db="EMBL/GenBank/DDBJ databases">
        <authorList>
            <person name="Wibberg D."/>
        </authorList>
    </citation>
    <scope>NUCLEOTIDE SEQUENCE [LARGE SCALE GENOMIC DNA]</scope>
</reference>
<dbReference type="Pfam" id="PF00877">
    <property type="entry name" value="NLPC_P60"/>
    <property type="match status" value="1"/>
</dbReference>
<dbReference type="Proteomes" id="UP000199013">
    <property type="component" value="Unassembled WGS sequence"/>
</dbReference>
<evidence type="ECO:0000313" key="6">
    <source>
        <dbReference type="EMBL" id="SBW18249.1"/>
    </source>
</evidence>
<gene>
    <name evidence="6" type="ORF">FDG2_0589</name>
</gene>
<organism evidence="6 7">
    <name type="scientific">Candidatus Protofrankia californiensis</name>
    <dbReference type="NCBI Taxonomy" id="1839754"/>
    <lineage>
        <taxon>Bacteria</taxon>
        <taxon>Bacillati</taxon>
        <taxon>Actinomycetota</taxon>
        <taxon>Actinomycetes</taxon>
        <taxon>Frankiales</taxon>
        <taxon>Frankiaceae</taxon>
        <taxon>Protofrankia</taxon>
    </lineage>
</organism>
<feature type="domain" description="NlpC/P60" evidence="5">
    <location>
        <begin position="106"/>
        <end position="243"/>
    </location>
</feature>
<evidence type="ECO:0000256" key="2">
    <source>
        <dbReference type="ARBA" id="ARBA00022670"/>
    </source>
</evidence>
<evidence type="ECO:0000313" key="7">
    <source>
        <dbReference type="Proteomes" id="UP000199013"/>
    </source>
</evidence>
<keyword evidence="7" id="KW-1185">Reference proteome</keyword>
<keyword evidence="3" id="KW-0378">Hydrolase</keyword>
<name>A0A1C3NTX6_9ACTN</name>
<keyword evidence="4" id="KW-0788">Thiol protease</keyword>
<dbReference type="Gene3D" id="3.90.1720.10">
    <property type="entry name" value="endopeptidase domain like (from Nostoc punctiforme)"/>
    <property type="match status" value="1"/>
</dbReference>
<sequence length="247" mass="25227">MPGTWPTWAVDADGNGTASPFDPADAITAQGRFMCALLADTAGGIAAGSLTGDPVSLALAAYNCGLGCVRAAGGGIPAIGETRDYVTRITAAVADYTAPTPPPVDGGFGERVVAAAQAWTDTPYVWGGGNEFGPTTGTGTTGTAGFDCSGLTLYAVYQASGGAIRLPHYTGDQYQQGVPVAAGDIHPGDLIFFDTDGPLSHVAIALGTGQMIHAPRTGKTVETVTWATDPYWTARYAGTRRITPNEP</sequence>
<dbReference type="InterPro" id="IPR000064">
    <property type="entry name" value="NLP_P60_dom"/>
</dbReference>
<dbReference type="PANTHER" id="PTHR47359:SF3">
    <property type="entry name" value="NLP_P60 DOMAIN-CONTAINING PROTEIN-RELATED"/>
    <property type="match status" value="1"/>
</dbReference>
<evidence type="ECO:0000259" key="5">
    <source>
        <dbReference type="PROSITE" id="PS51935"/>
    </source>
</evidence>
<dbReference type="AlphaFoldDB" id="A0A1C3NTX6"/>
<dbReference type="PROSITE" id="PS51935">
    <property type="entry name" value="NLPC_P60"/>
    <property type="match status" value="1"/>
</dbReference>
<comment type="similarity">
    <text evidence="1">Belongs to the peptidase C40 family.</text>
</comment>
<dbReference type="Gene3D" id="1.10.530.10">
    <property type="match status" value="1"/>
</dbReference>
<dbReference type="SUPFAM" id="SSF54001">
    <property type="entry name" value="Cysteine proteinases"/>
    <property type="match status" value="1"/>
</dbReference>
<dbReference type="EMBL" id="FLUV01000225">
    <property type="protein sequence ID" value="SBW18249.1"/>
    <property type="molecule type" value="Genomic_DNA"/>
</dbReference>
<dbReference type="GO" id="GO:0006508">
    <property type="term" value="P:proteolysis"/>
    <property type="evidence" value="ECO:0007669"/>
    <property type="project" value="UniProtKB-KW"/>
</dbReference>
<protein>
    <recommendedName>
        <fullName evidence="5">NlpC/P60 domain-containing protein</fullName>
    </recommendedName>
</protein>
<evidence type="ECO:0000256" key="3">
    <source>
        <dbReference type="ARBA" id="ARBA00022801"/>
    </source>
</evidence>
<dbReference type="InterPro" id="IPR023346">
    <property type="entry name" value="Lysozyme-like_dom_sf"/>
</dbReference>
<proteinExistence type="inferred from homology"/>
<dbReference type="SUPFAM" id="SSF53955">
    <property type="entry name" value="Lysozyme-like"/>
    <property type="match status" value="1"/>
</dbReference>
<dbReference type="InterPro" id="IPR038765">
    <property type="entry name" value="Papain-like_cys_pep_sf"/>
</dbReference>
<dbReference type="InterPro" id="IPR051794">
    <property type="entry name" value="PG_Endopeptidase_C40"/>
</dbReference>
<accession>A0A1C3NTX6</accession>
<keyword evidence="2" id="KW-0645">Protease</keyword>
<evidence type="ECO:0000256" key="1">
    <source>
        <dbReference type="ARBA" id="ARBA00007074"/>
    </source>
</evidence>
<dbReference type="GO" id="GO:0008234">
    <property type="term" value="F:cysteine-type peptidase activity"/>
    <property type="evidence" value="ECO:0007669"/>
    <property type="project" value="UniProtKB-KW"/>
</dbReference>